<feature type="coiled-coil region" evidence="1">
    <location>
        <begin position="49"/>
        <end position="118"/>
    </location>
</feature>
<name>A0ABU3GXT1_9SPHI</name>
<keyword evidence="2" id="KW-0472">Membrane</keyword>
<keyword evidence="2" id="KW-0812">Transmembrane</keyword>
<accession>A0ABU3GXT1</accession>
<proteinExistence type="predicted"/>
<comment type="caution">
    <text evidence="3">The sequence shown here is derived from an EMBL/GenBank/DDBJ whole genome shotgun (WGS) entry which is preliminary data.</text>
</comment>
<gene>
    <name evidence="3" type="ORF">QE417_003652</name>
</gene>
<sequence>MIFTFVKKYYKVLSLIVILMVLKGKGTMLLGVFAGLITMTAAYFQWSEKDEASKKNKITQDELRQLNEETLKKTQELADAYKDNADLQKAISKKSDDIVEITKQLYTLSQQNAELQKELNNHVTGGGNFPILDFWTHSIEVTGKGKAFVAEFDLLNKGKYPLNHISYAITDFSGYEMMQFIRIARAPGGSYSVDSKPNSFYEQNFQNINTWQQSRIVGTLNVNQRYPLQSSVYRANGDKTPVIVFNITWNGGNVIYYITFNQDEDMLKLEKVSIILNGKSVEPGKHYVFKCHK</sequence>
<protein>
    <submittedName>
        <fullName evidence="3">Uncharacterized protein</fullName>
    </submittedName>
</protein>
<keyword evidence="4" id="KW-1185">Reference proteome</keyword>
<evidence type="ECO:0000256" key="2">
    <source>
        <dbReference type="SAM" id="Phobius"/>
    </source>
</evidence>
<dbReference type="RefSeq" id="WP_311952006.1">
    <property type="nucleotide sequence ID" value="NZ_JAVLVU010000001.1"/>
</dbReference>
<evidence type="ECO:0000313" key="3">
    <source>
        <dbReference type="EMBL" id="MDT3404580.1"/>
    </source>
</evidence>
<evidence type="ECO:0000313" key="4">
    <source>
        <dbReference type="Proteomes" id="UP001258315"/>
    </source>
</evidence>
<evidence type="ECO:0000256" key="1">
    <source>
        <dbReference type="SAM" id="Coils"/>
    </source>
</evidence>
<keyword evidence="1" id="KW-0175">Coiled coil</keyword>
<feature type="transmembrane region" description="Helical" evidence="2">
    <location>
        <begin position="12"/>
        <end position="44"/>
    </location>
</feature>
<dbReference type="Proteomes" id="UP001258315">
    <property type="component" value="Unassembled WGS sequence"/>
</dbReference>
<dbReference type="EMBL" id="JAVLVU010000001">
    <property type="protein sequence ID" value="MDT3404580.1"/>
    <property type="molecule type" value="Genomic_DNA"/>
</dbReference>
<organism evidence="3 4">
    <name type="scientific">Mucilaginibacter terrae</name>
    <dbReference type="NCBI Taxonomy" id="1955052"/>
    <lineage>
        <taxon>Bacteria</taxon>
        <taxon>Pseudomonadati</taxon>
        <taxon>Bacteroidota</taxon>
        <taxon>Sphingobacteriia</taxon>
        <taxon>Sphingobacteriales</taxon>
        <taxon>Sphingobacteriaceae</taxon>
        <taxon>Mucilaginibacter</taxon>
    </lineage>
</organism>
<keyword evidence="2" id="KW-1133">Transmembrane helix</keyword>
<reference evidence="4" key="1">
    <citation type="submission" date="2023-07" db="EMBL/GenBank/DDBJ databases">
        <title>Functional and genomic diversity of the sorghum phyllosphere microbiome.</title>
        <authorList>
            <person name="Shade A."/>
        </authorList>
    </citation>
    <scope>NUCLEOTIDE SEQUENCE [LARGE SCALE GENOMIC DNA]</scope>
    <source>
        <strain evidence="4">SORGH_AS_0422</strain>
    </source>
</reference>